<feature type="transmembrane region" description="Helical" evidence="5">
    <location>
        <begin position="313"/>
        <end position="333"/>
    </location>
</feature>
<evidence type="ECO:0000313" key="9">
    <source>
        <dbReference type="EMBL" id="CAB5045638.1"/>
    </source>
</evidence>
<proteinExistence type="inferred from homology"/>
<feature type="transmembrane region" description="Helical" evidence="5">
    <location>
        <begin position="12"/>
        <end position="33"/>
    </location>
</feature>
<feature type="transmembrane region" description="Helical" evidence="5">
    <location>
        <begin position="345"/>
        <end position="366"/>
    </location>
</feature>
<dbReference type="GO" id="GO:0016020">
    <property type="term" value="C:membrane"/>
    <property type="evidence" value="ECO:0007669"/>
    <property type="project" value="UniProtKB-SubCell"/>
</dbReference>
<evidence type="ECO:0000256" key="3">
    <source>
        <dbReference type="ARBA" id="ARBA00022989"/>
    </source>
</evidence>
<comment type="subcellular location">
    <subcellularLocation>
        <location evidence="1">Membrane</location>
        <topology evidence="1">Multi-pass membrane protein</topology>
    </subcellularLocation>
</comment>
<evidence type="ECO:0000256" key="2">
    <source>
        <dbReference type="ARBA" id="ARBA00022692"/>
    </source>
</evidence>
<evidence type="ECO:0000256" key="5">
    <source>
        <dbReference type="SAM" id="Phobius"/>
    </source>
</evidence>
<organism evidence="7">
    <name type="scientific">freshwater metagenome</name>
    <dbReference type="NCBI Taxonomy" id="449393"/>
    <lineage>
        <taxon>unclassified sequences</taxon>
        <taxon>metagenomes</taxon>
        <taxon>ecological metagenomes</taxon>
    </lineage>
</organism>
<evidence type="ECO:0000259" key="6">
    <source>
        <dbReference type="Pfam" id="PF00361"/>
    </source>
</evidence>
<feature type="transmembrane region" description="Helical" evidence="5">
    <location>
        <begin position="217"/>
        <end position="242"/>
    </location>
</feature>
<name>A0A6J6MGX1_9ZZZZ</name>
<feature type="transmembrane region" description="Helical" evidence="5">
    <location>
        <begin position="287"/>
        <end position="307"/>
    </location>
</feature>
<feature type="transmembrane region" description="Helical" evidence="5">
    <location>
        <begin position="85"/>
        <end position="109"/>
    </location>
</feature>
<feature type="transmembrane region" description="Helical" evidence="5">
    <location>
        <begin position="45"/>
        <end position="65"/>
    </location>
</feature>
<protein>
    <submittedName>
        <fullName evidence="7">Unannotated protein</fullName>
    </submittedName>
</protein>
<dbReference type="InterPro" id="IPR010096">
    <property type="entry name" value="NADH-Q_OxRdtase_suN/2"/>
</dbReference>
<dbReference type="HAMAP" id="MF_00445">
    <property type="entry name" value="NDH1_NuoN_1"/>
    <property type="match status" value="1"/>
</dbReference>
<dbReference type="EMBL" id="CAFBQH010000010">
    <property type="protein sequence ID" value="CAB5045638.1"/>
    <property type="molecule type" value="Genomic_DNA"/>
</dbReference>
<gene>
    <name evidence="7" type="ORF">UFOPK2334_00665</name>
    <name evidence="8" type="ORF">UFOPK2870_00557</name>
    <name evidence="9" type="ORF">UFOPK4293_00290</name>
</gene>
<dbReference type="GO" id="GO:0042773">
    <property type="term" value="P:ATP synthesis coupled electron transport"/>
    <property type="evidence" value="ECO:0007669"/>
    <property type="project" value="InterPro"/>
</dbReference>
<dbReference type="EMBL" id="CAEZXA010000044">
    <property type="protein sequence ID" value="CAB4673457.1"/>
    <property type="molecule type" value="Genomic_DNA"/>
</dbReference>
<evidence type="ECO:0000256" key="4">
    <source>
        <dbReference type="ARBA" id="ARBA00023136"/>
    </source>
</evidence>
<feature type="transmembrane region" description="Helical" evidence="5">
    <location>
        <begin position="254"/>
        <end position="275"/>
    </location>
</feature>
<feature type="transmembrane region" description="Helical" evidence="5">
    <location>
        <begin position="121"/>
        <end position="145"/>
    </location>
</feature>
<dbReference type="NCBIfam" id="TIGR01770">
    <property type="entry name" value="NDH_I_N"/>
    <property type="match status" value="1"/>
</dbReference>
<dbReference type="GO" id="GO:0008137">
    <property type="term" value="F:NADH dehydrogenase (ubiquinone) activity"/>
    <property type="evidence" value="ECO:0007669"/>
    <property type="project" value="InterPro"/>
</dbReference>
<dbReference type="EMBL" id="CAEZZL010000031">
    <property type="protein sequence ID" value="CAB4759502.1"/>
    <property type="molecule type" value="Genomic_DNA"/>
</dbReference>
<evidence type="ECO:0000313" key="7">
    <source>
        <dbReference type="EMBL" id="CAB4673457.1"/>
    </source>
</evidence>
<feature type="transmembrane region" description="Helical" evidence="5">
    <location>
        <begin position="463"/>
        <end position="486"/>
    </location>
</feature>
<dbReference type="InterPro" id="IPR001750">
    <property type="entry name" value="ND/Mrp_TM"/>
</dbReference>
<keyword evidence="4 5" id="KW-0472">Membrane</keyword>
<keyword evidence="3 5" id="KW-1133">Transmembrane helix</keyword>
<keyword evidence="2 5" id="KW-0812">Transmembrane</keyword>
<accession>A0A6J6MGX1</accession>
<evidence type="ECO:0000313" key="8">
    <source>
        <dbReference type="EMBL" id="CAB4759502.1"/>
    </source>
</evidence>
<dbReference type="PANTHER" id="PTHR22773">
    <property type="entry name" value="NADH DEHYDROGENASE"/>
    <property type="match status" value="1"/>
</dbReference>
<feature type="transmembrane region" description="Helical" evidence="5">
    <location>
        <begin position="386"/>
        <end position="411"/>
    </location>
</feature>
<feature type="transmembrane region" description="Helical" evidence="5">
    <location>
        <begin position="423"/>
        <end position="443"/>
    </location>
</feature>
<dbReference type="AlphaFoldDB" id="A0A6J6MGX1"/>
<reference evidence="7" key="1">
    <citation type="submission" date="2020-05" db="EMBL/GenBank/DDBJ databases">
        <authorList>
            <person name="Chiriac C."/>
            <person name="Salcher M."/>
            <person name="Ghai R."/>
            <person name="Kavagutti S V."/>
        </authorList>
    </citation>
    <scope>NUCLEOTIDE SEQUENCE</scope>
</reference>
<sequence>MVLAAGLVGPSIPWVELIPILSLLGGACFLLLVGSLVPNWPRRGYAWVTGVSAVVAIVANAIKWNNLYYNKGALFLADAISIDRFSVLASIAICLALVMSALLVSAYLLRMNADGPELYALLLTAGIGALVMVSANDLIVLFLGLETLSLSLYLLAASNRDREESQESGLKYFILGGFSSAFFLYGVALIFGSTGSTKISGISEALSGNISVLRTDALLLVGIGMLLVGLGFKVSAAPFHIWTPDVYEGAPTPVTAFMASVGKVAAFAALMRVLMVGLEQRADDWRPVVWALALLTVFVGSILAVVQTNVKRMLAYSSISHAGFILVGVEAAGHMSGDGIASSMNYLAIYTVLVMGSFAIVLAMSGNSDGETNLSDFKGLAKRRPALALAFTVLLFAQAGVPLTAGFVAKFAVIKSAVEVDSYVLAVAAMVAAVIGAYLYLRIAVSMWLEEPVSENEISVDPAVVVVIALAVVATLVVGLFPELLLQATRLARFAPR</sequence>
<feature type="domain" description="NADH:quinone oxidoreductase/Mrp antiporter transmembrane" evidence="6">
    <location>
        <begin position="135"/>
        <end position="436"/>
    </location>
</feature>
<evidence type="ECO:0000256" key="1">
    <source>
        <dbReference type="ARBA" id="ARBA00004141"/>
    </source>
</evidence>
<dbReference type="Pfam" id="PF00361">
    <property type="entry name" value="Proton_antipo_M"/>
    <property type="match status" value="1"/>
</dbReference>
<feature type="transmembrane region" description="Helical" evidence="5">
    <location>
        <begin position="172"/>
        <end position="196"/>
    </location>
</feature>